<dbReference type="KEGG" id="fax:FUAX_25550"/>
<evidence type="ECO:0000256" key="3">
    <source>
        <dbReference type="ARBA" id="ARBA00022598"/>
    </source>
</evidence>
<comment type="similarity">
    <text evidence="7 8">Belongs to the formate--tetrahydrofolate ligase family.</text>
</comment>
<keyword evidence="2 8" id="KW-0554">One-carbon metabolism</keyword>
<dbReference type="Pfam" id="PF01268">
    <property type="entry name" value="FTHFS"/>
    <property type="match status" value="1"/>
</dbReference>
<evidence type="ECO:0000256" key="4">
    <source>
        <dbReference type="ARBA" id="ARBA00022741"/>
    </source>
</evidence>
<dbReference type="GO" id="GO:0005524">
    <property type="term" value="F:ATP binding"/>
    <property type="evidence" value="ECO:0007669"/>
    <property type="project" value="UniProtKB-UniRule"/>
</dbReference>
<keyword evidence="5 8" id="KW-0067">ATP-binding</keyword>
<accession>A0AAU9CJ42</accession>
<dbReference type="InterPro" id="IPR027417">
    <property type="entry name" value="P-loop_NTPase"/>
</dbReference>
<dbReference type="NCBIfam" id="NF010030">
    <property type="entry name" value="PRK13505.1"/>
    <property type="match status" value="1"/>
</dbReference>
<dbReference type="FunFam" id="3.30.1510.10:FF:000001">
    <property type="entry name" value="Formate--tetrahydrofolate ligase"/>
    <property type="match status" value="1"/>
</dbReference>
<dbReference type="InterPro" id="IPR020628">
    <property type="entry name" value="Formate_THF_ligase_CS"/>
</dbReference>
<keyword evidence="10" id="KW-1185">Reference proteome</keyword>
<comment type="catalytic activity">
    <reaction evidence="6 8">
        <text>(6S)-5,6,7,8-tetrahydrofolate + formate + ATP = (6R)-10-formyltetrahydrofolate + ADP + phosphate</text>
        <dbReference type="Rhea" id="RHEA:20221"/>
        <dbReference type="ChEBI" id="CHEBI:15740"/>
        <dbReference type="ChEBI" id="CHEBI:30616"/>
        <dbReference type="ChEBI" id="CHEBI:43474"/>
        <dbReference type="ChEBI" id="CHEBI:57453"/>
        <dbReference type="ChEBI" id="CHEBI:195366"/>
        <dbReference type="ChEBI" id="CHEBI:456216"/>
        <dbReference type="EC" id="6.3.4.3"/>
    </reaction>
</comment>
<dbReference type="PROSITE" id="PS00721">
    <property type="entry name" value="FTHFS_1"/>
    <property type="match status" value="1"/>
</dbReference>
<evidence type="ECO:0000256" key="6">
    <source>
        <dbReference type="ARBA" id="ARBA00049033"/>
    </source>
</evidence>
<name>A0AAU9CJ42_9BACT</name>
<dbReference type="AlphaFoldDB" id="A0AAU9CJ42"/>
<proteinExistence type="inferred from homology"/>
<dbReference type="PROSITE" id="PS00722">
    <property type="entry name" value="FTHFS_2"/>
    <property type="match status" value="1"/>
</dbReference>
<evidence type="ECO:0000256" key="2">
    <source>
        <dbReference type="ARBA" id="ARBA00022563"/>
    </source>
</evidence>
<dbReference type="EC" id="6.3.4.3" evidence="8"/>
<dbReference type="SUPFAM" id="SSF52540">
    <property type="entry name" value="P-loop containing nucleoside triphosphate hydrolases"/>
    <property type="match status" value="1"/>
</dbReference>
<protein>
    <recommendedName>
        <fullName evidence="8">Formate--tetrahydrofolate ligase</fullName>
        <ecNumber evidence="8">6.3.4.3</ecNumber>
    </recommendedName>
    <alternativeName>
        <fullName evidence="8">Formyltetrahydrofolate synthetase</fullName>
        <shortName evidence="8">FHS</shortName>
        <shortName evidence="8">FTHFS</shortName>
    </alternativeName>
</protein>
<keyword evidence="3 8" id="KW-0436">Ligase</keyword>
<evidence type="ECO:0000256" key="5">
    <source>
        <dbReference type="ARBA" id="ARBA00022840"/>
    </source>
</evidence>
<dbReference type="RefSeq" id="WP_338391699.1">
    <property type="nucleotide sequence ID" value="NZ_AP025314.1"/>
</dbReference>
<dbReference type="GO" id="GO:0035999">
    <property type="term" value="P:tetrahydrofolate interconversion"/>
    <property type="evidence" value="ECO:0007669"/>
    <property type="project" value="UniProtKB-UniRule"/>
</dbReference>
<evidence type="ECO:0000256" key="1">
    <source>
        <dbReference type="ARBA" id="ARBA00004777"/>
    </source>
</evidence>
<comment type="pathway">
    <text evidence="1 8">One-carbon metabolism; tetrahydrofolate interconversion.</text>
</comment>
<dbReference type="Gene3D" id="3.10.410.10">
    <property type="entry name" value="Formyltetrahydrofolate synthetase, domain 3"/>
    <property type="match status" value="1"/>
</dbReference>
<evidence type="ECO:0000256" key="7">
    <source>
        <dbReference type="ARBA" id="ARBA00061363"/>
    </source>
</evidence>
<comment type="caution">
    <text evidence="8">Lacks conserved residue(s) required for the propagation of feature annotation.</text>
</comment>
<dbReference type="CDD" id="cd00477">
    <property type="entry name" value="FTHFS"/>
    <property type="match status" value="1"/>
</dbReference>
<dbReference type="Proteomes" id="UP001348817">
    <property type="component" value="Chromosome"/>
</dbReference>
<dbReference type="Gene3D" id="3.40.50.300">
    <property type="entry name" value="P-loop containing nucleotide triphosphate hydrolases"/>
    <property type="match status" value="1"/>
</dbReference>
<evidence type="ECO:0000256" key="8">
    <source>
        <dbReference type="HAMAP-Rule" id="MF_01543"/>
    </source>
</evidence>
<reference evidence="9 10" key="1">
    <citation type="submission" date="2021-12" db="EMBL/GenBank/DDBJ databases">
        <title>Genome sequencing of bacteria with rrn-lacking chromosome and rrn-plasmid.</title>
        <authorList>
            <person name="Anda M."/>
            <person name="Iwasaki W."/>
        </authorList>
    </citation>
    <scope>NUCLEOTIDE SEQUENCE [LARGE SCALE GENOMIC DNA]</scope>
    <source>
        <strain evidence="9 10">DSM 100852</strain>
    </source>
</reference>
<dbReference type="Gene3D" id="3.30.1510.10">
    <property type="entry name" value="Domain 2, N(10)-formyltetrahydrofolate synthetase"/>
    <property type="match status" value="1"/>
</dbReference>
<dbReference type="GO" id="GO:0004329">
    <property type="term" value="F:formate-tetrahydrofolate ligase activity"/>
    <property type="evidence" value="ECO:0007669"/>
    <property type="project" value="UniProtKB-UniRule"/>
</dbReference>
<dbReference type="InterPro" id="IPR000559">
    <property type="entry name" value="Formate_THF_ligase"/>
</dbReference>
<keyword evidence="4 8" id="KW-0547">Nucleotide-binding</keyword>
<sequence length="554" mass="59267">MKTDIEIAREAHLEPIGKIAEGLGVAEEALFPYGRHMAKLSPEALPANDNKGNLILVTAITPTKSGNGKTLVSVGLSMGLNKIGKKSAVALREPSLGPCFGMKGGAAGGGYAQVVPMENINLHFTGDFHAITSAHNMISAMLDNYVHQHRNTEKQLREVVWRRVLDVNDRNLRHVMTGMGGNANGVISESGFDITPASEIMAILCLAKDLDDLRARVDRIILGYDFETKPFTVKDLGISGAICVLLKDALDPNLVQTTENTPAIVHGGPFANIAHGCNSVRATRLALDLSDYVITEAGFGADLGAEKFFNIKCRAAGLNPKATVLVVTAQALKYHGGASHDDIKLPNKEALTAGFANLDRHIENMKAFGQNVVVAVNKFHFDTDEELDLVKEHCASQDVPCALMEAFVKGGEGAVELAKAVADTVDKAGERDLEFTYEEGDDLKVKLEKIASKVYGADGVALTGNAPKMLRRIKKLGLDHLPVCVAKTQYSFSDNPKAIGDMSGFTITFDDLIINAGAGFIVAKSGSIMRMPGLPKSPQALRIDIVDGEVEGLS</sequence>
<dbReference type="HAMAP" id="MF_01543">
    <property type="entry name" value="FTHFS"/>
    <property type="match status" value="1"/>
</dbReference>
<dbReference type="EMBL" id="AP025314">
    <property type="protein sequence ID" value="BDD10123.1"/>
    <property type="molecule type" value="Genomic_DNA"/>
</dbReference>
<evidence type="ECO:0000313" key="10">
    <source>
        <dbReference type="Proteomes" id="UP001348817"/>
    </source>
</evidence>
<gene>
    <name evidence="8 9" type="primary">fhs</name>
    <name evidence="9" type="ORF">FUAX_25550</name>
</gene>
<organism evidence="9 10">
    <name type="scientific">Fulvitalea axinellae</name>
    <dbReference type="NCBI Taxonomy" id="1182444"/>
    <lineage>
        <taxon>Bacteria</taxon>
        <taxon>Pseudomonadati</taxon>
        <taxon>Bacteroidota</taxon>
        <taxon>Cytophagia</taxon>
        <taxon>Cytophagales</taxon>
        <taxon>Persicobacteraceae</taxon>
        <taxon>Fulvitalea</taxon>
    </lineage>
</organism>
<evidence type="ECO:0000313" key="9">
    <source>
        <dbReference type="EMBL" id="BDD10123.1"/>
    </source>
</evidence>